<sequence>LGKHQRAITCGAFSNNDLLALGAEDASITVSSTDGDSVFSFTCNSDPSMIKFYDFKQSSEKNAKSDVMLSAVLGKKILMLVNLSDSENPINLQFQVRYGNIATYCWFGDGFLLLGFDKGFLVCISVNDSEIGQVYFSSLNFCIYK</sequence>
<evidence type="ECO:0000256" key="2">
    <source>
        <dbReference type="ARBA" id="ARBA00022737"/>
    </source>
</evidence>
<keyword evidence="2" id="KW-0677">Repeat</keyword>
<name>A0A183E8N9_9BILA</name>
<protein>
    <submittedName>
        <fullName evidence="4">ANAPC4_WD40 domain-containing protein</fullName>
    </submittedName>
</protein>
<evidence type="ECO:0000313" key="4">
    <source>
        <dbReference type="WBParaSite" id="GPUH_0001735201-mRNA-1"/>
    </source>
</evidence>
<dbReference type="GO" id="GO:0060271">
    <property type="term" value="P:cilium assembly"/>
    <property type="evidence" value="ECO:0007669"/>
    <property type="project" value="TreeGrafter"/>
</dbReference>
<dbReference type="InterPro" id="IPR036322">
    <property type="entry name" value="WD40_repeat_dom_sf"/>
</dbReference>
<dbReference type="AlphaFoldDB" id="A0A183E8N9"/>
<evidence type="ECO:0000256" key="1">
    <source>
        <dbReference type="ARBA" id="ARBA00022574"/>
    </source>
</evidence>
<keyword evidence="1" id="KW-0853">WD repeat</keyword>
<dbReference type="GO" id="GO:0005929">
    <property type="term" value="C:cilium"/>
    <property type="evidence" value="ECO:0007669"/>
    <property type="project" value="TreeGrafter"/>
</dbReference>
<dbReference type="SUPFAM" id="SSF50978">
    <property type="entry name" value="WD40 repeat-like"/>
    <property type="match status" value="1"/>
</dbReference>
<reference evidence="4" key="1">
    <citation type="submission" date="2016-06" db="UniProtKB">
        <authorList>
            <consortium name="WormBaseParasite"/>
        </authorList>
    </citation>
    <scope>IDENTIFICATION</scope>
</reference>
<proteinExistence type="predicted"/>
<dbReference type="GO" id="GO:0030991">
    <property type="term" value="C:intraciliary transport particle A"/>
    <property type="evidence" value="ECO:0007669"/>
    <property type="project" value="TreeGrafter"/>
</dbReference>
<dbReference type="PANTHER" id="PTHR14920">
    <property type="entry name" value="OSMOTIC AVOIDANCE ABNORMAL PROTEIN 1/WD REPEAT MEMBRANE PROTEIN"/>
    <property type="match status" value="1"/>
</dbReference>
<organism evidence="4">
    <name type="scientific">Gongylonema pulchrum</name>
    <dbReference type="NCBI Taxonomy" id="637853"/>
    <lineage>
        <taxon>Eukaryota</taxon>
        <taxon>Metazoa</taxon>
        <taxon>Ecdysozoa</taxon>
        <taxon>Nematoda</taxon>
        <taxon>Chromadorea</taxon>
        <taxon>Rhabditida</taxon>
        <taxon>Spirurina</taxon>
        <taxon>Spiruromorpha</taxon>
        <taxon>Spiruroidea</taxon>
        <taxon>Gongylonematidae</taxon>
        <taxon>Gongylonema</taxon>
    </lineage>
</organism>
<dbReference type="WBParaSite" id="GPUH_0001735201-mRNA-1">
    <property type="protein sequence ID" value="GPUH_0001735201-mRNA-1"/>
    <property type="gene ID" value="GPUH_0001735201"/>
</dbReference>
<accession>A0A183E8N9</accession>
<dbReference type="PANTHER" id="PTHR14920:SF0">
    <property type="entry name" value="WD REPEAT DOMAIN 19"/>
    <property type="match status" value="1"/>
</dbReference>
<dbReference type="Pfam" id="PF23389">
    <property type="entry name" value="Beta-prop_WDR19_1st"/>
    <property type="match status" value="1"/>
</dbReference>
<dbReference type="GO" id="GO:0035721">
    <property type="term" value="P:intraciliary retrograde transport"/>
    <property type="evidence" value="ECO:0007669"/>
    <property type="project" value="InterPro"/>
</dbReference>
<feature type="domain" description="WDR19 first beta-propeller" evidence="3">
    <location>
        <begin position="1"/>
        <end position="138"/>
    </location>
</feature>
<dbReference type="InterPro" id="IPR040379">
    <property type="entry name" value="WDR19/dyf-2"/>
</dbReference>
<evidence type="ECO:0000259" key="3">
    <source>
        <dbReference type="Pfam" id="PF23389"/>
    </source>
</evidence>
<dbReference type="InterPro" id="IPR057855">
    <property type="entry name" value="Beta-prop_WDR19_1st"/>
</dbReference>